<evidence type="ECO:0000256" key="22">
    <source>
        <dbReference type="PROSITE-ProRule" id="PRU00209"/>
    </source>
</evidence>
<dbReference type="Gene3D" id="1.10.240.10">
    <property type="entry name" value="Tyrosyl-Transfer RNA Synthetase"/>
    <property type="match status" value="1"/>
</dbReference>
<evidence type="ECO:0000256" key="24">
    <source>
        <dbReference type="RuleBase" id="RU361234"/>
    </source>
</evidence>
<keyword evidence="6" id="KW-0963">Cytoplasm</keyword>
<keyword evidence="8 24" id="KW-0436">Ligase</keyword>
<dbReference type="InterPro" id="IPR014729">
    <property type="entry name" value="Rossmann-like_a/b/a_fold"/>
</dbReference>
<protein>
    <recommendedName>
        <fullName evidence="24">Tyrosine--tRNA ligase</fullName>
        <ecNumber evidence="24">6.1.1.1</ecNumber>
    </recommendedName>
    <alternativeName>
        <fullName evidence="24">Tyrosyl-tRNA synthetase</fullName>
    </alternativeName>
</protein>
<dbReference type="CDD" id="cd00805">
    <property type="entry name" value="TyrRS_core"/>
    <property type="match status" value="1"/>
</dbReference>
<evidence type="ECO:0000256" key="15">
    <source>
        <dbReference type="ARBA" id="ARBA00022917"/>
    </source>
</evidence>
<evidence type="ECO:0000256" key="13">
    <source>
        <dbReference type="ARBA" id="ARBA00022840"/>
    </source>
</evidence>
<dbReference type="InterPro" id="IPR012340">
    <property type="entry name" value="NA-bd_OB-fold"/>
</dbReference>
<comment type="similarity">
    <text evidence="4 23">Belongs to the universal ribosomal protein uS7 family.</text>
</comment>
<keyword evidence="7 22" id="KW-0820">tRNA-binding</keyword>
<dbReference type="SUPFAM" id="SSF53474">
    <property type="entry name" value="alpha/beta-Hydrolases"/>
    <property type="match status" value="1"/>
</dbReference>
<dbReference type="PANTHER" id="PTHR11010:SF117">
    <property type="entry name" value="SERINE PROTEASE 16"/>
    <property type="match status" value="1"/>
</dbReference>
<evidence type="ECO:0000259" key="25">
    <source>
        <dbReference type="PROSITE" id="PS50886"/>
    </source>
</evidence>
<evidence type="ECO:0000256" key="6">
    <source>
        <dbReference type="ARBA" id="ARBA00022490"/>
    </source>
</evidence>
<dbReference type="FunFam" id="1.20.120.980:FF:000003">
    <property type="entry name" value="Serine protease 16"/>
    <property type="match status" value="1"/>
</dbReference>
<evidence type="ECO:0000256" key="9">
    <source>
        <dbReference type="ARBA" id="ARBA00022670"/>
    </source>
</evidence>
<dbReference type="GO" id="GO:0006437">
    <property type="term" value="P:tyrosyl-tRNA aminoacylation"/>
    <property type="evidence" value="ECO:0007669"/>
    <property type="project" value="InterPro"/>
</dbReference>
<evidence type="ECO:0000256" key="11">
    <source>
        <dbReference type="ARBA" id="ARBA00022741"/>
    </source>
</evidence>
<dbReference type="Gene3D" id="1.20.120.980">
    <property type="entry name" value="Serine carboxypeptidase S28, SKS domain"/>
    <property type="match status" value="1"/>
</dbReference>
<keyword evidence="15 24" id="KW-0648">Protein biosynthesis</keyword>
<evidence type="ECO:0000256" key="3">
    <source>
        <dbReference type="ARBA" id="ARBA00005594"/>
    </source>
</evidence>
<keyword evidence="13 24" id="KW-0067">ATP-binding</keyword>
<dbReference type="GO" id="GO:0015935">
    <property type="term" value="C:small ribosomal subunit"/>
    <property type="evidence" value="ECO:0007669"/>
    <property type="project" value="InterPro"/>
</dbReference>
<dbReference type="EMBL" id="CAJPEX010000445">
    <property type="protein sequence ID" value="CAG0915734.1"/>
    <property type="molecule type" value="Genomic_DNA"/>
</dbReference>
<dbReference type="GO" id="GO:0008239">
    <property type="term" value="F:dipeptidyl-peptidase activity"/>
    <property type="evidence" value="ECO:0007669"/>
    <property type="project" value="TreeGrafter"/>
</dbReference>
<dbReference type="NCBIfam" id="NF003106">
    <property type="entry name" value="PRK04027.1"/>
    <property type="match status" value="1"/>
</dbReference>
<keyword evidence="17 24" id="KW-0030">Aminoacyl-tRNA synthetase</keyword>
<dbReference type="Gene3D" id="3.40.50.1820">
    <property type="entry name" value="alpha/beta hydrolase"/>
    <property type="match status" value="1"/>
</dbReference>
<proteinExistence type="inferred from homology"/>
<dbReference type="GO" id="GO:0000049">
    <property type="term" value="F:tRNA binding"/>
    <property type="evidence" value="ECO:0007669"/>
    <property type="project" value="UniProtKB-UniRule"/>
</dbReference>
<dbReference type="InterPro" id="IPR023798">
    <property type="entry name" value="Ribosomal_uS7_dom"/>
</dbReference>
<gene>
    <name evidence="26" type="ORF">NMOB1V02_LOCUS3372</name>
</gene>
<comment type="similarity">
    <text evidence="5">Belongs to the peptidase S28 family.</text>
</comment>
<evidence type="ECO:0000256" key="21">
    <source>
        <dbReference type="ARBA" id="ARBA00048400"/>
    </source>
</evidence>
<dbReference type="PANTHER" id="PTHR11010">
    <property type="entry name" value="PROTEASE S28 PRO-X CARBOXYPEPTIDASE-RELATED"/>
    <property type="match status" value="1"/>
</dbReference>
<dbReference type="InterPro" id="IPR002307">
    <property type="entry name" value="Tyr-tRNA-ligase"/>
</dbReference>
<evidence type="ECO:0000256" key="2">
    <source>
        <dbReference type="ARBA" id="ARBA00004496"/>
    </source>
</evidence>
<dbReference type="PRINTS" id="PR01040">
    <property type="entry name" value="TRNASYNTHTYR"/>
</dbReference>
<keyword evidence="16 23" id="KW-0689">Ribosomal protein</keyword>
<dbReference type="FunFam" id="1.10.455.10:FF:000002">
    <property type="entry name" value="40S ribosomal protein S5"/>
    <property type="match status" value="1"/>
</dbReference>
<dbReference type="InterPro" id="IPR020606">
    <property type="entry name" value="Ribosomal_uS7_CS"/>
</dbReference>
<evidence type="ECO:0000256" key="20">
    <source>
        <dbReference type="ARBA" id="ARBA00023274"/>
    </source>
</evidence>
<evidence type="ECO:0000256" key="1">
    <source>
        <dbReference type="ARBA" id="ARBA00004123"/>
    </source>
</evidence>
<dbReference type="PROSITE" id="PS00052">
    <property type="entry name" value="RIBOSOMAL_S7"/>
    <property type="match status" value="1"/>
</dbReference>
<dbReference type="GO" id="GO:0070008">
    <property type="term" value="F:serine-type exopeptidase activity"/>
    <property type="evidence" value="ECO:0007669"/>
    <property type="project" value="InterPro"/>
</dbReference>
<keyword evidence="27" id="KW-1185">Reference proteome</keyword>
<keyword evidence="14 22" id="KW-0694">RNA-binding</keyword>
<comment type="similarity">
    <text evidence="3 24">Belongs to the class-I aminoacyl-tRNA synthetase family.</text>
</comment>
<evidence type="ECO:0000256" key="12">
    <source>
        <dbReference type="ARBA" id="ARBA00022801"/>
    </source>
</evidence>
<dbReference type="FunFam" id="1.10.240.10:FF:000004">
    <property type="entry name" value="Tyrosine--tRNA ligase"/>
    <property type="match status" value="1"/>
</dbReference>
<dbReference type="NCBIfam" id="NF006330">
    <property type="entry name" value="PRK08560.1"/>
    <property type="match status" value="1"/>
</dbReference>
<dbReference type="Pfam" id="PF01588">
    <property type="entry name" value="tRNA_bind"/>
    <property type="match status" value="1"/>
</dbReference>
<evidence type="ECO:0000256" key="18">
    <source>
        <dbReference type="ARBA" id="ARBA00023180"/>
    </source>
</evidence>
<evidence type="ECO:0000313" key="27">
    <source>
        <dbReference type="Proteomes" id="UP000678499"/>
    </source>
</evidence>
<dbReference type="InterPro" id="IPR008758">
    <property type="entry name" value="Peptidase_S28"/>
</dbReference>
<dbReference type="GO" id="GO:0005524">
    <property type="term" value="F:ATP binding"/>
    <property type="evidence" value="ECO:0007669"/>
    <property type="project" value="UniProtKB-KW"/>
</dbReference>
<dbReference type="AlphaFoldDB" id="A0A7R9GAS0"/>
<dbReference type="FunFam" id="3.40.50.620:FF:000040">
    <property type="entry name" value="Tyrosine--tRNA ligase"/>
    <property type="match status" value="1"/>
</dbReference>
<dbReference type="GO" id="GO:0005634">
    <property type="term" value="C:nucleus"/>
    <property type="evidence" value="ECO:0007669"/>
    <property type="project" value="UniProtKB-SubCell"/>
</dbReference>
<dbReference type="InterPro" id="IPR042269">
    <property type="entry name" value="Ser_carbopepase_S28_SKS"/>
</dbReference>
<dbReference type="SUPFAM" id="SSF50249">
    <property type="entry name" value="Nucleic acid-binding proteins"/>
    <property type="match status" value="1"/>
</dbReference>
<sequence>MIVDAVENSPDLAALSEKTLFPTSISPDVPEIKVFGKWNTDEVQVSDISLTDYIAVKESSARFLPHSAGRFAKKRFRKALCPIVERLCNSLMMHGRNNGKKLMAVRIVKHAFEIIHLLTGENPLQVLVNAIINSGAREDSTRIGRAGTVRRQAVDVSPLRRVNTALLLLCTGAREAAFHNIKTISECLADELINAAKGSSNSHAIKKKDELERVAKSNRYETVARNLQEILGDDQLKEILSKDDSDFKIYWGTATTGKPHVGYFVPICKIADFLHSGCHVTILFANLHAFLDNLKAPWELLDLRTEYYEHLIKAMLSSIGVPLEKLSFKRGTDYQLSKEYTLDFYKLSSIVSEHDAKKAGAEVVKQVDHPLLSGLIYPGLQALDEEYLGVDAQFGGVDQRKIFTFAEKYLPQLGFKKRIHLMNPMVPGLTGGKMSASEEDSKIDLLDTPAAVKKKLKKAFCEPGNTAENGVLSFVRYVIFPLLKPGEEFVISRSEANGGDLKFENYELLEQCFSKQELHPGDLKAGLEKHLNALLDPIRKTFEDPKLIALAEAAYPVPGKKSATAKKATGAGGDAEIMGPHLLDIRVGKIVEIQRHPDADALYVEKIDLGEPEPRQIISGLVKHVTIDEMMNRKVVVLCNLKPAKMRGLESKGMVLCASTEDKVEPLIVPEDTPVGEKVMFDGIDVSCPPPVVMNPKKKIWETLSSPVKMNFLLFAVVIATCAEARVFHLGRYWQKAKNPVDFGYKLPEARYVTQKVDNFNAVDVSTWKQRYFVNDTFFKPGGPIFLMIGGEGPANPIWSVVGTWVKYAEMFGALCFQLEHRYYGESHPVLDLNVKNLAYLSSEQALADLASFIGQMKAEWNLTNNKWIAFGGSYPGSLSAWSRLKFPHLIHGAVSASAPLRAQLNFADYMTVVEDAILKEGGHLCVSAIAAASNQVRKFLGHPVGWETLKDKFNLCQKLNAKVEPDVWNLMESLAGNFQGVVQYNKDNREFEGIKGANITVKTLCDIMTDKDSTPFESYAKVNRLMLDAVDQKCLDHEYKALIKDLAGTDWNSSSSEGGRQWMYQTCSEFGYYQTSDNSKIFGNDFPLEYFLQQCVDLFGAKFSADYVSDGISRTNWNYGGTDIKVTRVAFFNGAIDPWHALGIVKDPADQSTKAFYVPGVAHCANMYPERDIDSVDLKNARRKIGKLIGQWLLE</sequence>
<dbReference type="GO" id="GO:0004831">
    <property type="term" value="F:tyrosine-tRNA ligase activity"/>
    <property type="evidence" value="ECO:0007669"/>
    <property type="project" value="UniProtKB-EC"/>
</dbReference>
<feature type="domain" description="TRNA-binding" evidence="25">
    <location>
        <begin position="579"/>
        <end position="680"/>
    </location>
</feature>
<dbReference type="CDD" id="cd02799">
    <property type="entry name" value="tRNA_bind_EMAP-II_like"/>
    <property type="match status" value="1"/>
</dbReference>
<dbReference type="InterPro" id="IPR029058">
    <property type="entry name" value="AB_hydrolase_fold"/>
</dbReference>
<dbReference type="SUPFAM" id="SSF52374">
    <property type="entry name" value="Nucleotidylyl transferase"/>
    <property type="match status" value="1"/>
</dbReference>
<comment type="catalytic activity">
    <reaction evidence="21">
        <text>tRNA(Tyr) + L-tyrosine + ATP = L-tyrosyl-tRNA(Tyr) + AMP + diphosphate + H(+)</text>
        <dbReference type="Rhea" id="RHEA:10220"/>
        <dbReference type="Rhea" id="RHEA-COMP:9706"/>
        <dbReference type="Rhea" id="RHEA-COMP:9707"/>
        <dbReference type="ChEBI" id="CHEBI:15378"/>
        <dbReference type="ChEBI" id="CHEBI:30616"/>
        <dbReference type="ChEBI" id="CHEBI:33019"/>
        <dbReference type="ChEBI" id="CHEBI:58315"/>
        <dbReference type="ChEBI" id="CHEBI:78442"/>
        <dbReference type="ChEBI" id="CHEBI:78536"/>
        <dbReference type="ChEBI" id="CHEBI:456215"/>
        <dbReference type="EC" id="6.1.1.1"/>
    </reaction>
    <physiologicalReaction direction="left-to-right" evidence="21">
        <dbReference type="Rhea" id="RHEA:10221"/>
    </physiologicalReaction>
</comment>
<dbReference type="Pfam" id="PF05577">
    <property type="entry name" value="Peptidase_S28"/>
    <property type="match status" value="1"/>
</dbReference>
<evidence type="ECO:0000256" key="8">
    <source>
        <dbReference type="ARBA" id="ARBA00022598"/>
    </source>
</evidence>
<dbReference type="EMBL" id="OA882482">
    <property type="protein sequence ID" value="CAD7275582.1"/>
    <property type="molecule type" value="Genomic_DNA"/>
</dbReference>
<keyword evidence="11 24" id="KW-0547">Nucleotide-binding</keyword>
<dbReference type="Gene3D" id="2.40.50.140">
    <property type="entry name" value="Nucleic acid-binding proteins"/>
    <property type="match status" value="1"/>
</dbReference>
<evidence type="ECO:0000313" key="26">
    <source>
        <dbReference type="EMBL" id="CAD7275582.1"/>
    </source>
</evidence>
<dbReference type="EC" id="6.1.1.1" evidence="24"/>
<dbReference type="Pfam" id="PF00579">
    <property type="entry name" value="tRNA-synt_1b"/>
    <property type="match status" value="1"/>
</dbReference>
<keyword evidence="9" id="KW-0645">Protease</keyword>
<keyword evidence="12" id="KW-0378">Hydrolase</keyword>
<dbReference type="CDD" id="cd14867">
    <property type="entry name" value="uS7_Eukaryote"/>
    <property type="match status" value="1"/>
</dbReference>
<evidence type="ECO:0000256" key="17">
    <source>
        <dbReference type="ARBA" id="ARBA00023146"/>
    </source>
</evidence>
<dbReference type="InterPro" id="IPR005716">
    <property type="entry name" value="Ribosomal_uS7_euk/arc"/>
</dbReference>
<dbReference type="Proteomes" id="UP000678499">
    <property type="component" value="Unassembled WGS sequence"/>
</dbReference>
<keyword evidence="10" id="KW-0732">Signal</keyword>
<dbReference type="InterPro" id="IPR002305">
    <property type="entry name" value="aa-tRNA-synth_Ic"/>
</dbReference>
<keyword evidence="18" id="KW-0325">Glycoprotein</keyword>
<accession>A0A7R9GAS0</accession>
<dbReference type="GO" id="GO:0005737">
    <property type="term" value="C:cytoplasm"/>
    <property type="evidence" value="ECO:0007669"/>
    <property type="project" value="UniProtKB-SubCell"/>
</dbReference>
<dbReference type="NCBIfam" id="TIGR00234">
    <property type="entry name" value="tyrS"/>
    <property type="match status" value="1"/>
</dbReference>
<dbReference type="OrthoDB" id="197206at2759"/>
<dbReference type="InterPro" id="IPR002547">
    <property type="entry name" value="tRNA-bd_dom"/>
</dbReference>
<organism evidence="26">
    <name type="scientific">Notodromas monacha</name>
    <dbReference type="NCBI Taxonomy" id="399045"/>
    <lineage>
        <taxon>Eukaryota</taxon>
        <taxon>Metazoa</taxon>
        <taxon>Ecdysozoa</taxon>
        <taxon>Arthropoda</taxon>
        <taxon>Crustacea</taxon>
        <taxon>Oligostraca</taxon>
        <taxon>Ostracoda</taxon>
        <taxon>Podocopa</taxon>
        <taxon>Podocopida</taxon>
        <taxon>Cypridocopina</taxon>
        <taxon>Cypridoidea</taxon>
        <taxon>Cyprididae</taxon>
        <taxon>Notodromas</taxon>
    </lineage>
</organism>
<reference evidence="26" key="1">
    <citation type="submission" date="2020-11" db="EMBL/GenBank/DDBJ databases">
        <authorList>
            <person name="Tran Van P."/>
        </authorList>
    </citation>
    <scope>NUCLEOTIDE SEQUENCE</scope>
</reference>
<evidence type="ECO:0000256" key="7">
    <source>
        <dbReference type="ARBA" id="ARBA00022555"/>
    </source>
</evidence>
<dbReference type="PROSITE" id="PS50886">
    <property type="entry name" value="TRBD"/>
    <property type="match status" value="1"/>
</dbReference>
<evidence type="ECO:0000256" key="5">
    <source>
        <dbReference type="ARBA" id="ARBA00011079"/>
    </source>
</evidence>
<evidence type="ECO:0000256" key="23">
    <source>
        <dbReference type="RuleBase" id="RU003619"/>
    </source>
</evidence>
<keyword evidence="19" id="KW-0539">Nucleus</keyword>
<name>A0A7R9GAS0_9CRUS</name>
<dbReference type="NCBIfam" id="TIGR01028">
    <property type="entry name" value="uS7_euk_arch"/>
    <property type="match status" value="1"/>
</dbReference>
<dbReference type="Gene3D" id="3.40.50.620">
    <property type="entry name" value="HUPs"/>
    <property type="match status" value="1"/>
</dbReference>
<evidence type="ECO:0000256" key="10">
    <source>
        <dbReference type="ARBA" id="ARBA00022729"/>
    </source>
</evidence>
<evidence type="ECO:0000256" key="19">
    <source>
        <dbReference type="ARBA" id="ARBA00023242"/>
    </source>
</evidence>
<dbReference type="GO" id="GO:0003735">
    <property type="term" value="F:structural constituent of ribosome"/>
    <property type="evidence" value="ECO:0007669"/>
    <property type="project" value="InterPro"/>
</dbReference>
<dbReference type="Pfam" id="PF00177">
    <property type="entry name" value="Ribosomal_S7"/>
    <property type="match status" value="1"/>
</dbReference>
<comment type="subcellular location">
    <subcellularLocation>
        <location evidence="2">Cytoplasm</location>
    </subcellularLocation>
    <subcellularLocation>
        <location evidence="1">Nucleus</location>
    </subcellularLocation>
</comment>
<dbReference type="InterPro" id="IPR036823">
    <property type="entry name" value="Ribosomal_uS7_dom_sf"/>
</dbReference>
<dbReference type="Gene3D" id="1.10.455.10">
    <property type="entry name" value="Ribosomal protein S7 domain"/>
    <property type="match status" value="1"/>
</dbReference>
<dbReference type="SUPFAM" id="SSF47973">
    <property type="entry name" value="Ribosomal protein S7"/>
    <property type="match status" value="1"/>
</dbReference>
<evidence type="ECO:0000256" key="16">
    <source>
        <dbReference type="ARBA" id="ARBA00022980"/>
    </source>
</evidence>
<dbReference type="GO" id="GO:0006508">
    <property type="term" value="P:proteolysis"/>
    <property type="evidence" value="ECO:0007669"/>
    <property type="project" value="UniProtKB-KW"/>
</dbReference>
<evidence type="ECO:0000256" key="14">
    <source>
        <dbReference type="ARBA" id="ARBA00022884"/>
    </source>
</evidence>
<keyword evidence="20 23" id="KW-0687">Ribonucleoprotein</keyword>
<evidence type="ECO:0000256" key="4">
    <source>
        <dbReference type="ARBA" id="ARBA00007151"/>
    </source>
</evidence>